<reference evidence="2" key="1">
    <citation type="submission" date="2018-11" db="EMBL/GenBank/DDBJ databases">
        <authorList>
            <consortium name="Pathogen Informatics"/>
        </authorList>
    </citation>
    <scope>NUCLEOTIDE SEQUENCE</scope>
</reference>
<sequence>MSHSNSAHLPTNLWKPDRGFGREDPPSEAYVSYLVSPYGQIQLPTNPPPPLLNSGTTFFDVCGAQSRINSAISSGRYPRARSHSATGLRNTIWNTPAAGLGGGRSSLQLADNCALELSPASSHRNSQHHTQYLPQERNHQNQLLKQGYSKSLTYQPAPGLHVFGPSEGHPASRPADIGPLITAPGWGFSQPLNRRRILANANAGLSSPGTTIASTRPFTMLRQVGRASSLGRPGTTQQQNYTSNLFVSQRQRERLPLQQQQPQQRSRSKNQYQHRPQHQHIHNMEGVATATATVKSMGMPANQYHKDDSALPCM</sequence>
<feature type="compositionally biased region" description="Low complexity" evidence="1">
    <location>
        <begin position="256"/>
        <end position="265"/>
    </location>
</feature>
<dbReference type="Proteomes" id="UP000784294">
    <property type="component" value="Unassembled WGS sequence"/>
</dbReference>
<name>A0A3S5B8R0_9PLAT</name>
<dbReference type="EMBL" id="CAAALY010262218">
    <property type="protein sequence ID" value="VEL39699.1"/>
    <property type="molecule type" value="Genomic_DNA"/>
</dbReference>
<evidence type="ECO:0000256" key="1">
    <source>
        <dbReference type="SAM" id="MobiDB-lite"/>
    </source>
</evidence>
<gene>
    <name evidence="2" type="ORF">PXEA_LOCUS33139</name>
</gene>
<feature type="region of interest" description="Disordered" evidence="1">
    <location>
        <begin position="254"/>
        <end position="283"/>
    </location>
</feature>
<keyword evidence="3" id="KW-1185">Reference proteome</keyword>
<feature type="region of interest" description="Disordered" evidence="1">
    <location>
        <begin position="1"/>
        <end position="21"/>
    </location>
</feature>
<evidence type="ECO:0000313" key="3">
    <source>
        <dbReference type="Proteomes" id="UP000784294"/>
    </source>
</evidence>
<evidence type="ECO:0000313" key="2">
    <source>
        <dbReference type="EMBL" id="VEL39699.1"/>
    </source>
</evidence>
<protein>
    <submittedName>
        <fullName evidence="2">Uncharacterized protein</fullName>
    </submittedName>
</protein>
<accession>A0A3S5B8R0</accession>
<dbReference type="AlphaFoldDB" id="A0A3S5B8R0"/>
<proteinExistence type="predicted"/>
<organism evidence="2 3">
    <name type="scientific">Protopolystoma xenopodis</name>
    <dbReference type="NCBI Taxonomy" id="117903"/>
    <lineage>
        <taxon>Eukaryota</taxon>
        <taxon>Metazoa</taxon>
        <taxon>Spiralia</taxon>
        <taxon>Lophotrochozoa</taxon>
        <taxon>Platyhelminthes</taxon>
        <taxon>Monogenea</taxon>
        <taxon>Polyopisthocotylea</taxon>
        <taxon>Polystomatidea</taxon>
        <taxon>Polystomatidae</taxon>
        <taxon>Protopolystoma</taxon>
    </lineage>
</organism>
<comment type="caution">
    <text evidence="2">The sequence shown here is derived from an EMBL/GenBank/DDBJ whole genome shotgun (WGS) entry which is preliminary data.</text>
</comment>